<evidence type="ECO:0008006" key="4">
    <source>
        <dbReference type="Google" id="ProtNLM"/>
    </source>
</evidence>
<feature type="chain" id="PRO_5045124214" description="Secreted protein" evidence="1">
    <location>
        <begin position="27"/>
        <end position="179"/>
    </location>
</feature>
<protein>
    <recommendedName>
        <fullName evidence="4">Secreted protein</fullName>
    </recommendedName>
</protein>
<proteinExistence type="predicted"/>
<name>A0ABR5SFN6_9BACT</name>
<feature type="signal peptide" evidence="1">
    <location>
        <begin position="1"/>
        <end position="26"/>
    </location>
</feature>
<organism evidence="2 3">
    <name type="scientific">Candidatus Magnetominusculus xianensis</name>
    <dbReference type="NCBI Taxonomy" id="1748249"/>
    <lineage>
        <taxon>Bacteria</taxon>
        <taxon>Pseudomonadati</taxon>
        <taxon>Nitrospirota</taxon>
        <taxon>Nitrospiria</taxon>
        <taxon>Nitrospirales</taxon>
        <taxon>Nitrospiraceae</taxon>
        <taxon>Candidatus Magnetominusculus</taxon>
    </lineage>
</organism>
<evidence type="ECO:0000313" key="3">
    <source>
        <dbReference type="Proteomes" id="UP000060487"/>
    </source>
</evidence>
<dbReference type="EMBL" id="LNQR01000068">
    <property type="protein sequence ID" value="KWT84443.1"/>
    <property type="molecule type" value="Genomic_DNA"/>
</dbReference>
<reference evidence="2 3" key="1">
    <citation type="submission" date="2015-11" db="EMBL/GenBank/DDBJ databases">
        <authorList>
            <person name="Lin W."/>
        </authorList>
    </citation>
    <scope>NUCLEOTIDE SEQUENCE [LARGE SCALE GENOMIC DNA]</scope>
    <source>
        <strain evidence="2 3">HCH-1</strain>
    </source>
</reference>
<accession>A0ABR5SFN6</accession>
<keyword evidence="1" id="KW-0732">Signal</keyword>
<comment type="caution">
    <text evidence="2">The sequence shown here is derived from an EMBL/GenBank/DDBJ whole genome shotgun (WGS) entry which is preliminary data.</text>
</comment>
<gene>
    <name evidence="2" type="ORF">ASN18_1940</name>
</gene>
<evidence type="ECO:0000313" key="2">
    <source>
        <dbReference type="EMBL" id="KWT84443.1"/>
    </source>
</evidence>
<dbReference type="RefSeq" id="WP_085052549.1">
    <property type="nucleotide sequence ID" value="NZ_LNQR01000068.1"/>
</dbReference>
<sequence>MKRFLIRDAALALLVLLTFVAAEASAEGTTYTNTQRKFTFTIPQGWEITSGTPDSENMVFRKTGTTQHFMYQYTPLGSSFPAEASVKASLKSALEDIKLGKNIAAKRRDDVKKINNKTVLYARGWELIDAGKGGPQRIIWQCYDRENFYFNFMASSEANEFAAARPELQKIIDSIKFLE</sequence>
<dbReference type="Proteomes" id="UP000060487">
    <property type="component" value="Unassembled WGS sequence"/>
</dbReference>
<evidence type="ECO:0000256" key="1">
    <source>
        <dbReference type="SAM" id="SignalP"/>
    </source>
</evidence>
<dbReference type="Gene3D" id="3.40.1000.10">
    <property type="entry name" value="Mog1/PsbP, alpha/beta/alpha sandwich"/>
    <property type="match status" value="1"/>
</dbReference>
<keyword evidence="3" id="KW-1185">Reference proteome</keyword>